<name>A0AA47M8Q4_MERPO</name>
<keyword evidence="3" id="KW-1185">Reference proteome</keyword>
<feature type="compositionally biased region" description="Polar residues" evidence="1">
    <location>
        <begin position="204"/>
        <end position="214"/>
    </location>
</feature>
<comment type="caution">
    <text evidence="2">The sequence shown here is derived from an EMBL/GenBank/DDBJ whole genome shotgun (WGS) entry which is preliminary data.</text>
</comment>
<accession>A0AA47M8Q4</accession>
<reference evidence="2" key="1">
    <citation type="journal article" date="2023" name="Front. Mar. Sci.">
        <title>A new Merluccius polli reference genome to investigate the effects of global change in West African waters.</title>
        <authorList>
            <person name="Mateo J.L."/>
            <person name="Blanco-Fernandez C."/>
            <person name="Garcia-Vazquez E."/>
            <person name="Machado-Schiaffino G."/>
        </authorList>
    </citation>
    <scope>NUCLEOTIDE SEQUENCE</scope>
    <source>
        <strain evidence="2">C29</strain>
        <tissue evidence="2">Fin</tissue>
    </source>
</reference>
<feature type="compositionally biased region" description="Polar residues" evidence="1">
    <location>
        <begin position="311"/>
        <end position="320"/>
    </location>
</feature>
<gene>
    <name evidence="2" type="ORF">N1851_028409</name>
</gene>
<evidence type="ECO:0000313" key="2">
    <source>
        <dbReference type="EMBL" id="KAK0135732.1"/>
    </source>
</evidence>
<protein>
    <submittedName>
        <fullName evidence="2">Uncharacterized protein</fullName>
    </submittedName>
</protein>
<organism evidence="2 3">
    <name type="scientific">Merluccius polli</name>
    <name type="common">Benguela hake</name>
    <name type="synonym">Merluccius cadenati</name>
    <dbReference type="NCBI Taxonomy" id="89951"/>
    <lineage>
        <taxon>Eukaryota</taxon>
        <taxon>Metazoa</taxon>
        <taxon>Chordata</taxon>
        <taxon>Craniata</taxon>
        <taxon>Vertebrata</taxon>
        <taxon>Euteleostomi</taxon>
        <taxon>Actinopterygii</taxon>
        <taxon>Neopterygii</taxon>
        <taxon>Teleostei</taxon>
        <taxon>Neoteleostei</taxon>
        <taxon>Acanthomorphata</taxon>
        <taxon>Zeiogadaria</taxon>
        <taxon>Gadariae</taxon>
        <taxon>Gadiformes</taxon>
        <taxon>Gadoidei</taxon>
        <taxon>Merlucciidae</taxon>
        <taxon>Merluccius</taxon>
    </lineage>
</organism>
<evidence type="ECO:0000256" key="1">
    <source>
        <dbReference type="SAM" id="MobiDB-lite"/>
    </source>
</evidence>
<dbReference type="Proteomes" id="UP001174136">
    <property type="component" value="Unassembled WGS sequence"/>
</dbReference>
<feature type="region of interest" description="Disordered" evidence="1">
    <location>
        <begin position="191"/>
        <end position="260"/>
    </location>
</feature>
<dbReference type="AlphaFoldDB" id="A0AA47M8Q4"/>
<proteinExistence type="predicted"/>
<sequence length="336" mass="36343">MDCPFIRNPIDIEAVLIGNALRRERIFRPRLDVLSFPEEYLFQRYRFSSNSIIYLNNILRPYITNLTHCGRALTSEQTLCIAQRFFANGSFLYNIGDAEHYGKATVCRAVRKVILALKCLLPVMVVFVPRTQTCLKNQRGILQDCSFHEVHSVQLLYRKPLRWRVAGHPATLAPNVGLLRPGRDTEGLSKAALEPPAAAEDSHPSTSSPLNGSDGQRRSGEAAQRPPPATVCASLPRIQPGAAQASRPSARGPGAQGPMLQEEMGGACLVALVEGGYPTDCSRPPESYLRGPAVGPPPEPIQPAPAASYPRDTSASWSSSPRPPVSGTEGEGGVGV</sequence>
<feature type="compositionally biased region" description="Pro residues" evidence="1">
    <location>
        <begin position="294"/>
        <end position="303"/>
    </location>
</feature>
<evidence type="ECO:0000313" key="3">
    <source>
        <dbReference type="Proteomes" id="UP001174136"/>
    </source>
</evidence>
<feature type="region of interest" description="Disordered" evidence="1">
    <location>
        <begin position="282"/>
        <end position="336"/>
    </location>
</feature>
<dbReference type="EMBL" id="JAOPHQ010005409">
    <property type="protein sequence ID" value="KAK0135732.1"/>
    <property type="molecule type" value="Genomic_DNA"/>
</dbReference>